<sequence>MWTIPSLRARDCSATEKEALNYAFVGVPLINILIPFVWKSFPAVFSADVLMMIGLYAWKGVNPLDDQSSSEEEVAAE</sequence>
<keyword evidence="1" id="KW-0812">Transmembrane</keyword>
<dbReference type="PANTHER" id="PTHR36359:SF1">
    <property type="entry name" value="PROTEIN RESISTANCE TO PHYTOPHTHORA 1, CHLOROPLASTIC"/>
    <property type="match status" value="1"/>
</dbReference>
<evidence type="ECO:0000313" key="2">
    <source>
        <dbReference type="EMBL" id="KAK3249090.1"/>
    </source>
</evidence>
<reference evidence="2 3" key="1">
    <citation type="journal article" date="2015" name="Genome Biol. Evol.">
        <title>Comparative Genomics of a Bacterivorous Green Alga Reveals Evolutionary Causalities and Consequences of Phago-Mixotrophic Mode of Nutrition.</title>
        <authorList>
            <person name="Burns J.A."/>
            <person name="Paasch A."/>
            <person name="Narechania A."/>
            <person name="Kim E."/>
        </authorList>
    </citation>
    <scope>NUCLEOTIDE SEQUENCE [LARGE SCALE GENOMIC DNA]</scope>
    <source>
        <strain evidence="2 3">PLY_AMNH</strain>
    </source>
</reference>
<dbReference type="GO" id="GO:0006952">
    <property type="term" value="P:defense response"/>
    <property type="evidence" value="ECO:0007669"/>
    <property type="project" value="InterPro"/>
</dbReference>
<accession>A0AAE0C817</accession>
<dbReference type="InterPro" id="IPR044966">
    <property type="entry name" value="RPH1"/>
</dbReference>
<protein>
    <submittedName>
        <fullName evidence="2">Transcriptional repressor</fullName>
    </submittedName>
</protein>
<keyword evidence="1" id="KW-1133">Transmembrane helix</keyword>
<evidence type="ECO:0000313" key="3">
    <source>
        <dbReference type="Proteomes" id="UP001190700"/>
    </source>
</evidence>
<keyword evidence="3" id="KW-1185">Reference proteome</keyword>
<name>A0AAE0C817_9CHLO</name>
<organism evidence="2 3">
    <name type="scientific">Cymbomonas tetramitiformis</name>
    <dbReference type="NCBI Taxonomy" id="36881"/>
    <lineage>
        <taxon>Eukaryota</taxon>
        <taxon>Viridiplantae</taxon>
        <taxon>Chlorophyta</taxon>
        <taxon>Pyramimonadophyceae</taxon>
        <taxon>Pyramimonadales</taxon>
        <taxon>Pyramimonadaceae</taxon>
        <taxon>Cymbomonas</taxon>
    </lineage>
</organism>
<feature type="transmembrane region" description="Helical" evidence="1">
    <location>
        <begin position="20"/>
        <end position="38"/>
    </location>
</feature>
<dbReference type="AlphaFoldDB" id="A0AAE0C817"/>
<proteinExistence type="predicted"/>
<evidence type="ECO:0000256" key="1">
    <source>
        <dbReference type="SAM" id="Phobius"/>
    </source>
</evidence>
<keyword evidence="1" id="KW-0472">Membrane</keyword>
<gene>
    <name evidence="2" type="ORF">CYMTET_41476</name>
</gene>
<dbReference type="Proteomes" id="UP001190700">
    <property type="component" value="Unassembled WGS sequence"/>
</dbReference>
<comment type="caution">
    <text evidence="2">The sequence shown here is derived from an EMBL/GenBank/DDBJ whole genome shotgun (WGS) entry which is preliminary data.</text>
</comment>
<dbReference type="EMBL" id="LGRX02027593">
    <property type="protein sequence ID" value="KAK3249090.1"/>
    <property type="molecule type" value="Genomic_DNA"/>
</dbReference>
<dbReference type="PANTHER" id="PTHR36359">
    <property type="entry name" value="PROTEIN RESISTANCE TO PHYTOPHTHORA 1, CHLOROPLASTIC"/>
    <property type="match status" value="1"/>
</dbReference>